<keyword evidence="12" id="KW-1185">Reference proteome</keyword>
<comment type="cofactor">
    <cofactor evidence="7">
        <name>Ca(2+)</name>
        <dbReference type="ChEBI" id="CHEBI:29108"/>
    </cofactor>
    <text evidence="7">Can bind about 5 Ca(2+) ions per subunit.</text>
</comment>
<organism evidence="11 12">
    <name type="scientific">Tetracentron sinense</name>
    <name type="common">Spur-leaf</name>
    <dbReference type="NCBI Taxonomy" id="13715"/>
    <lineage>
        <taxon>Eukaryota</taxon>
        <taxon>Viridiplantae</taxon>
        <taxon>Streptophyta</taxon>
        <taxon>Embryophyta</taxon>
        <taxon>Tracheophyta</taxon>
        <taxon>Spermatophyta</taxon>
        <taxon>Magnoliopsida</taxon>
        <taxon>Trochodendrales</taxon>
        <taxon>Trochodendraceae</taxon>
        <taxon>Tetracentron</taxon>
    </lineage>
</organism>
<dbReference type="AlphaFoldDB" id="A0A834YBQ2"/>
<dbReference type="Pfam" id="PF01471">
    <property type="entry name" value="PG_binding_1"/>
    <property type="match status" value="1"/>
</dbReference>
<dbReference type="InterPro" id="IPR036365">
    <property type="entry name" value="PGBD-like_sf"/>
</dbReference>
<dbReference type="OMA" id="AVMYATI"/>
<feature type="binding site" evidence="7">
    <location>
        <position position="245"/>
    </location>
    <ligand>
        <name>Zn(2+)</name>
        <dbReference type="ChEBI" id="CHEBI:29105"/>
        <label>1</label>
    </ligand>
</feature>
<keyword evidence="2" id="KW-0645">Protease</keyword>
<evidence type="ECO:0000256" key="8">
    <source>
        <dbReference type="PIRSR" id="PIRSR621190-5"/>
    </source>
</evidence>
<feature type="binding site" evidence="7">
    <location>
        <position position="238"/>
    </location>
    <ligand>
        <name>Ca(2+)</name>
        <dbReference type="ChEBI" id="CHEBI:29108"/>
        <label>3</label>
    </ligand>
</feature>
<dbReference type="Proteomes" id="UP000655225">
    <property type="component" value="Unassembled WGS sequence"/>
</dbReference>
<dbReference type="CDD" id="cd04278">
    <property type="entry name" value="ZnMc_MMP"/>
    <property type="match status" value="1"/>
</dbReference>
<gene>
    <name evidence="11" type="ORF">HHK36_029673</name>
</gene>
<accession>A0A834YBQ2</accession>
<keyword evidence="6" id="KW-0482">Metalloprotease</keyword>
<keyword evidence="3 7" id="KW-0479">Metal-binding</keyword>
<evidence type="ECO:0000256" key="3">
    <source>
        <dbReference type="ARBA" id="ARBA00022723"/>
    </source>
</evidence>
<evidence type="ECO:0000256" key="9">
    <source>
        <dbReference type="SAM" id="SignalP"/>
    </source>
</evidence>
<evidence type="ECO:0000259" key="10">
    <source>
        <dbReference type="SMART" id="SM00235"/>
    </source>
</evidence>
<feature type="binding site" evidence="7">
    <location>
        <position position="232"/>
    </location>
    <ligand>
        <name>Zn(2+)</name>
        <dbReference type="ChEBI" id="CHEBI:29105"/>
        <label>1</label>
    </ligand>
</feature>
<dbReference type="Pfam" id="PF00413">
    <property type="entry name" value="Peptidase_M10"/>
    <property type="match status" value="1"/>
</dbReference>
<keyword evidence="5 7" id="KW-0862">Zinc</keyword>
<evidence type="ECO:0000313" key="11">
    <source>
        <dbReference type="EMBL" id="KAF8378334.1"/>
    </source>
</evidence>
<dbReference type="InterPro" id="IPR021190">
    <property type="entry name" value="Pept_M10A"/>
</dbReference>
<feature type="binding site" evidence="7">
    <location>
        <position position="260"/>
    </location>
    <ligand>
        <name>Ca(2+)</name>
        <dbReference type="ChEBI" id="CHEBI:29108"/>
        <label>3</label>
    </ligand>
</feature>
<evidence type="ECO:0000256" key="2">
    <source>
        <dbReference type="ARBA" id="ARBA00022670"/>
    </source>
</evidence>
<dbReference type="GO" id="GO:0006508">
    <property type="term" value="P:proteolysis"/>
    <property type="evidence" value="ECO:0007669"/>
    <property type="project" value="UniProtKB-KW"/>
</dbReference>
<evidence type="ECO:0000256" key="7">
    <source>
        <dbReference type="PIRSR" id="PIRSR621190-2"/>
    </source>
</evidence>
<dbReference type="Gene3D" id="3.40.390.10">
    <property type="entry name" value="Collagenase (Catalytic Domain)"/>
    <property type="match status" value="1"/>
</dbReference>
<evidence type="ECO:0000313" key="12">
    <source>
        <dbReference type="Proteomes" id="UP000655225"/>
    </source>
</evidence>
<feature type="binding site" evidence="7">
    <location>
        <position position="283"/>
    </location>
    <ligand>
        <name>Zn(2+)</name>
        <dbReference type="ChEBI" id="CHEBI:29105"/>
        <label>2</label>
        <note>catalytic</note>
    </ligand>
</feature>
<dbReference type="GO" id="GO:0030574">
    <property type="term" value="P:collagen catabolic process"/>
    <property type="evidence" value="ECO:0007669"/>
    <property type="project" value="TreeGrafter"/>
</dbReference>
<dbReference type="GO" id="GO:0030198">
    <property type="term" value="P:extracellular matrix organization"/>
    <property type="evidence" value="ECO:0007669"/>
    <property type="project" value="TreeGrafter"/>
</dbReference>
<feature type="binding site" evidence="7">
    <location>
        <position position="230"/>
    </location>
    <ligand>
        <name>Zn(2+)</name>
        <dbReference type="ChEBI" id="CHEBI:29105"/>
        <label>1</label>
    </ligand>
</feature>
<feature type="binding site" evidence="7">
    <location>
        <position position="297"/>
    </location>
    <ligand>
        <name>Zn(2+)</name>
        <dbReference type="ChEBI" id="CHEBI:29105"/>
        <label>2</label>
        <note>catalytic</note>
    </ligand>
</feature>
<dbReference type="InterPro" id="IPR001818">
    <property type="entry name" value="Pept_M10_metallopeptidase"/>
</dbReference>
<feature type="chain" id="PRO_5032885013" description="Peptidase metallopeptidase domain-containing protein" evidence="9">
    <location>
        <begin position="27"/>
        <end position="325"/>
    </location>
</feature>
<sequence length="325" mass="36517">MALRVSILLGSLLLLLLLMLPHTTLSKPSEIKGEKRSLEHPFKFLRNLEGSQKGQTVEGLNELKKYLKKFGYLNYGGNSNDVKLAGHANNDEFDELLESAIKTYQINYKLKATGSLDSQTVKQMMIPRCGVADITTKGTTSMGSGKKKHHKDLHTVSHYKFYRGRPRWPRSKTHFTYSFRSSVALSETMEEDLRRISEQAFEKWAKPSLFTFEEVDSSSDIVIGFHRLSHGDDDAFDGQGGVTSHAYEPTSGKIHLDADEYWGTSGRPGFMDLESIAVHGIGHVLGLDHSPDQDTVMYPFISPGVTKRRLSDDDILGIRTLYGRF</sequence>
<name>A0A834YBQ2_TETSI</name>
<keyword evidence="4" id="KW-0378">Hydrolase</keyword>
<feature type="signal peptide" evidence="9">
    <location>
        <begin position="1"/>
        <end position="26"/>
    </location>
</feature>
<dbReference type="GO" id="GO:0008270">
    <property type="term" value="F:zinc ion binding"/>
    <property type="evidence" value="ECO:0007669"/>
    <property type="project" value="InterPro"/>
</dbReference>
<evidence type="ECO:0000256" key="6">
    <source>
        <dbReference type="ARBA" id="ARBA00023049"/>
    </source>
</evidence>
<proteinExistence type="inferred from homology"/>
<evidence type="ECO:0000256" key="5">
    <source>
        <dbReference type="ARBA" id="ARBA00022833"/>
    </source>
</evidence>
<feature type="binding site" evidence="7">
    <location>
        <position position="279"/>
    </location>
    <ligand>
        <name>Zn(2+)</name>
        <dbReference type="ChEBI" id="CHEBI:29105"/>
        <label>2</label>
        <note>catalytic</note>
    </ligand>
</feature>
<dbReference type="SUPFAM" id="SSF47090">
    <property type="entry name" value="PGBD-like"/>
    <property type="match status" value="1"/>
</dbReference>
<dbReference type="SUPFAM" id="SSF55486">
    <property type="entry name" value="Metalloproteases ('zincins'), catalytic domain"/>
    <property type="match status" value="1"/>
</dbReference>
<feature type="domain" description="Peptidase metallopeptidase" evidence="10">
    <location>
        <begin position="164"/>
        <end position="324"/>
    </location>
</feature>
<feature type="binding site" evidence="7">
    <location>
        <position position="255"/>
    </location>
    <ligand>
        <name>Zn(2+)</name>
        <dbReference type="ChEBI" id="CHEBI:29105"/>
        <label>1</label>
    </ligand>
</feature>
<dbReference type="InterPro" id="IPR002477">
    <property type="entry name" value="Peptidoglycan-bd-like"/>
</dbReference>
<dbReference type="EMBL" id="JABCRI010000023">
    <property type="protein sequence ID" value="KAF8378334.1"/>
    <property type="molecule type" value="Genomic_DNA"/>
</dbReference>
<comment type="similarity">
    <text evidence="1">Belongs to the peptidase M10A family. Matrix metalloproteinases (MMPs) subfamily.</text>
</comment>
<dbReference type="GO" id="GO:0004222">
    <property type="term" value="F:metalloendopeptidase activity"/>
    <property type="evidence" value="ECO:0007669"/>
    <property type="project" value="InterPro"/>
</dbReference>
<dbReference type="GO" id="GO:0031012">
    <property type="term" value="C:extracellular matrix"/>
    <property type="evidence" value="ECO:0007669"/>
    <property type="project" value="InterPro"/>
</dbReference>
<dbReference type="InterPro" id="IPR024079">
    <property type="entry name" value="MetalloPept_cat_dom_sf"/>
</dbReference>
<feature type="binding site" evidence="7">
    <location>
        <position position="220"/>
    </location>
    <ligand>
        <name>Ca(2+)</name>
        <dbReference type="ChEBI" id="CHEBI:29108"/>
        <label>2</label>
    </ligand>
</feature>
<comment type="cofactor">
    <cofactor evidence="7">
        <name>Zn(2+)</name>
        <dbReference type="ChEBI" id="CHEBI:29105"/>
    </cofactor>
    <text evidence="7">Binds 2 Zn(2+) ions per subunit.</text>
</comment>
<protein>
    <recommendedName>
        <fullName evidence="10">Peptidase metallopeptidase domain-containing protein</fullName>
    </recommendedName>
</protein>
<dbReference type="PRINTS" id="PR00138">
    <property type="entry name" value="MATRIXIN"/>
</dbReference>
<dbReference type="OrthoDB" id="406838at2759"/>
<feature type="binding site" evidence="7">
    <location>
        <position position="260"/>
    </location>
    <ligand>
        <name>Ca(2+)</name>
        <dbReference type="ChEBI" id="CHEBI:29108"/>
        <label>1</label>
    </ligand>
</feature>
<keyword evidence="9" id="KW-0732">Signal</keyword>
<feature type="binding site" evidence="7">
    <location>
        <position position="289"/>
    </location>
    <ligand>
        <name>Zn(2+)</name>
        <dbReference type="ChEBI" id="CHEBI:29105"/>
        <label>2</label>
        <note>catalytic</note>
    </ligand>
</feature>
<reference evidence="11 12" key="1">
    <citation type="submission" date="2020-04" db="EMBL/GenBank/DDBJ databases">
        <title>Plant Genome Project.</title>
        <authorList>
            <person name="Zhang R.-G."/>
        </authorList>
    </citation>
    <scope>NUCLEOTIDE SEQUENCE [LARGE SCALE GENOMIC DNA]</scope>
    <source>
        <strain evidence="11">YNK0</strain>
        <tissue evidence="11">Leaf</tissue>
    </source>
</reference>
<evidence type="ECO:0000256" key="4">
    <source>
        <dbReference type="ARBA" id="ARBA00022801"/>
    </source>
</evidence>
<comment type="caution">
    <text evidence="11">The sequence shown here is derived from an EMBL/GenBank/DDBJ whole genome shotgun (WGS) entry which is preliminary data.</text>
</comment>
<dbReference type="PANTHER" id="PTHR10201:SF213">
    <property type="entry name" value="METALLOENDOPROTEINASE 2-MMP-LIKE"/>
    <property type="match status" value="1"/>
</dbReference>
<feature type="binding site" evidence="7">
    <location>
        <position position="257"/>
    </location>
    <ligand>
        <name>Ca(2+)</name>
        <dbReference type="ChEBI" id="CHEBI:29108"/>
        <label>3</label>
    </ligand>
</feature>
<evidence type="ECO:0000256" key="1">
    <source>
        <dbReference type="ARBA" id="ARBA00009614"/>
    </source>
</evidence>
<dbReference type="InterPro" id="IPR033739">
    <property type="entry name" value="M10A_MMP"/>
</dbReference>
<feature type="binding site" evidence="7">
    <location>
        <position position="237"/>
    </location>
    <ligand>
        <name>Ca(2+)</name>
        <dbReference type="ChEBI" id="CHEBI:29108"/>
        <label>3</label>
    </ligand>
</feature>
<feature type="short sequence motif" description="Cysteine switch" evidence="8">
    <location>
        <begin position="127"/>
        <end position="156"/>
    </location>
</feature>
<dbReference type="InterPro" id="IPR006026">
    <property type="entry name" value="Peptidase_Metallo"/>
</dbReference>
<dbReference type="PANTHER" id="PTHR10201">
    <property type="entry name" value="MATRIX METALLOPROTEINASE"/>
    <property type="match status" value="1"/>
</dbReference>
<feature type="binding site" description="in inhibited form" evidence="7">
    <location>
        <position position="129"/>
    </location>
    <ligand>
        <name>Zn(2+)</name>
        <dbReference type="ChEBI" id="CHEBI:29105"/>
        <label>2</label>
        <note>catalytic</note>
    </ligand>
</feature>
<keyword evidence="7" id="KW-0106">Calcium</keyword>
<dbReference type="SMART" id="SM00235">
    <property type="entry name" value="ZnMc"/>
    <property type="match status" value="1"/>
</dbReference>